<reference evidence="2" key="1">
    <citation type="submission" date="2020-05" db="EMBL/GenBank/DDBJ databases">
        <title>WGS assembly of Panicum virgatum.</title>
        <authorList>
            <person name="Lovell J.T."/>
            <person name="Jenkins J."/>
            <person name="Shu S."/>
            <person name="Juenger T.E."/>
            <person name="Schmutz J."/>
        </authorList>
    </citation>
    <scope>NUCLEOTIDE SEQUENCE</scope>
    <source>
        <strain evidence="2">AP13</strain>
    </source>
</reference>
<protein>
    <submittedName>
        <fullName evidence="2">Uncharacterized protein</fullName>
    </submittedName>
</protein>
<evidence type="ECO:0000313" key="2">
    <source>
        <dbReference type="EMBL" id="KAG2616910.1"/>
    </source>
</evidence>
<dbReference type="EMBL" id="CM029042">
    <property type="protein sequence ID" value="KAG2616910.1"/>
    <property type="molecule type" value="Genomic_DNA"/>
</dbReference>
<keyword evidence="3" id="KW-1185">Reference proteome</keyword>
<evidence type="ECO:0000256" key="1">
    <source>
        <dbReference type="SAM" id="MobiDB-lite"/>
    </source>
</evidence>
<feature type="region of interest" description="Disordered" evidence="1">
    <location>
        <begin position="1"/>
        <end position="20"/>
    </location>
</feature>
<proteinExistence type="predicted"/>
<accession>A0A8T0U1R0</accession>
<dbReference type="Proteomes" id="UP000823388">
    <property type="component" value="Chromosome 3N"/>
</dbReference>
<name>A0A8T0U1R0_PANVG</name>
<gene>
    <name evidence="2" type="ORF">PVAP13_3NG177116</name>
</gene>
<organism evidence="2 3">
    <name type="scientific">Panicum virgatum</name>
    <name type="common">Blackwell switchgrass</name>
    <dbReference type="NCBI Taxonomy" id="38727"/>
    <lineage>
        <taxon>Eukaryota</taxon>
        <taxon>Viridiplantae</taxon>
        <taxon>Streptophyta</taxon>
        <taxon>Embryophyta</taxon>
        <taxon>Tracheophyta</taxon>
        <taxon>Spermatophyta</taxon>
        <taxon>Magnoliopsida</taxon>
        <taxon>Liliopsida</taxon>
        <taxon>Poales</taxon>
        <taxon>Poaceae</taxon>
        <taxon>PACMAD clade</taxon>
        <taxon>Panicoideae</taxon>
        <taxon>Panicodae</taxon>
        <taxon>Paniceae</taxon>
        <taxon>Panicinae</taxon>
        <taxon>Panicum</taxon>
        <taxon>Panicum sect. Hiantes</taxon>
    </lineage>
</organism>
<evidence type="ECO:0000313" key="3">
    <source>
        <dbReference type="Proteomes" id="UP000823388"/>
    </source>
</evidence>
<sequence>MADASEEESSHPVDGTDPASGSVLVEEAAVLNCYPFLLRSHFNQQLGRQIGGGLTFQGLVMRATNGVLNCHSGKISGKTVPRHVQPEQIWVHAVVQQNSETSPKDHDKQEKGFAKFRPNCIKRNGTKLNQIVVTTCLAIKMDQSECPQ</sequence>
<comment type="caution">
    <text evidence="2">The sequence shown here is derived from an EMBL/GenBank/DDBJ whole genome shotgun (WGS) entry which is preliminary data.</text>
</comment>
<dbReference type="AlphaFoldDB" id="A0A8T0U1R0"/>